<dbReference type="EC" id="6.3.2.9" evidence="7 8"/>
<dbReference type="EMBL" id="DTHO01000018">
    <property type="protein sequence ID" value="HGG99227.1"/>
    <property type="molecule type" value="Genomic_DNA"/>
</dbReference>
<dbReference type="InterPro" id="IPR013221">
    <property type="entry name" value="Mur_ligase_cen"/>
</dbReference>
<dbReference type="Gene3D" id="3.90.190.20">
    <property type="entry name" value="Mur ligase, C-terminal domain"/>
    <property type="match status" value="1"/>
</dbReference>
<comment type="subcellular location">
    <subcellularLocation>
        <location evidence="1 7 8">Cytoplasm</location>
    </subcellularLocation>
</comment>
<dbReference type="GO" id="GO:0051301">
    <property type="term" value="P:cell division"/>
    <property type="evidence" value="ECO:0007669"/>
    <property type="project" value="UniProtKB-KW"/>
</dbReference>
<keyword evidence="7 8" id="KW-0961">Cell wall biogenesis/degradation</keyword>
<protein>
    <recommendedName>
        <fullName evidence="7 8">UDP-N-acetylmuramoylalanine--D-glutamate ligase</fullName>
        <ecNumber evidence="7 8">6.3.2.9</ecNumber>
    </recommendedName>
    <alternativeName>
        <fullName evidence="7">D-glutamic acid-adding enzyme</fullName>
    </alternativeName>
    <alternativeName>
        <fullName evidence="7">UDP-N-acetylmuramoyl-L-alanyl-D-glutamate synthetase</fullName>
    </alternativeName>
</protein>
<evidence type="ECO:0000256" key="6">
    <source>
        <dbReference type="ARBA" id="ARBA00022840"/>
    </source>
</evidence>
<feature type="domain" description="Mur ligase C-terminal" evidence="9">
    <location>
        <begin position="347"/>
        <end position="457"/>
    </location>
</feature>
<evidence type="ECO:0000313" key="11">
    <source>
        <dbReference type="EMBL" id="HGG99227.1"/>
    </source>
</evidence>
<sequence length="482" mass="53710">MQKIIENLSELKNKKVAVVGFGRSGVSTAKLISLLGAELIINDKKEEDEILKDIDLIGRNIYRITGGGHPPEALEGAELVVVSPGVPLSTPSIISAVYKGIPVIGEIEFSWQIMQLIKDDIKILGITGTNGKSTTSTLTYEFLKKDGRNVYLAGNIGFPMAEVVQKLLNREIEMDYLVLELSSFQLEGIKSFAPDYAAILNITPDHMDRYSGMSEYIKAKAKIFQNQLPDNYLILNMDDDNTIKVIESLRELYIKKGKLPHIFYFSRFQRVFGAYLDNDIIYFNPREDLPQEIFTEMRKTFINISGIKIKGVHNIENIMAASLIALCAGCKSAVVEEVAKEFSGLPHRMEVVREIDGITYINDSKGTNVDAVKKSLESFSGNVILIAGGRDKDGDFTELKEVVSERVKALILIGEARQKIADALGEVVPYYFENDMKSAVIKAKEISQKGDIVLLSPGCASFDMFRNFEHRGEVFKEIVNSL</sequence>
<dbReference type="Pfam" id="PF08245">
    <property type="entry name" value="Mur_ligase_M"/>
    <property type="match status" value="1"/>
</dbReference>
<reference evidence="11" key="1">
    <citation type="journal article" date="2020" name="mSystems">
        <title>Genome- and Community-Level Interaction Insights into Carbon Utilization and Element Cycling Functions of Hydrothermarchaeota in Hydrothermal Sediment.</title>
        <authorList>
            <person name="Zhou Z."/>
            <person name="Liu Y."/>
            <person name="Xu W."/>
            <person name="Pan J."/>
            <person name="Luo Z.H."/>
            <person name="Li M."/>
        </authorList>
    </citation>
    <scope>NUCLEOTIDE SEQUENCE [LARGE SCALE GENOMIC DNA]</scope>
    <source>
        <strain evidence="11">SpSt-788</strain>
    </source>
</reference>
<evidence type="ECO:0000256" key="5">
    <source>
        <dbReference type="ARBA" id="ARBA00022741"/>
    </source>
</evidence>
<evidence type="ECO:0000256" key="8">
    <source>
        <dbReference type="RuleBase" id="RU003664"/>
    </source>
</evidence>
<keyword evidence="7 8" id="KW-0132">Cell division</keyword>
<keyword evidence="5 7" id="KW-0547">Nucleotide-binding</keyword>
<comment type="pathway">
    <text evidence="2 7 8">Cell wall biogenesis; peptidoglycan biosynthesis.</text>
</comment>
<dbReference type="NCBIfam" id="TIGR01087">
    <property type="entry name" value="murD"/>
    <property type="match status" value="1"/>
</dbReference>
<organism evidence="11">
    <name type="scientific">Thermodesulfovibrio aggregans</name>
    <dbReference type="NCBI Taxonomy" id="86166"/>
    <lineage>
        <taxon>Bacteria</taxon>
        <taxon>Pseudomonadati</taxon>
        <taxon>Nitrospirota</taxon>
        <taxon>Thermodesulfovibrionia</taxon>
        <taxon>Thermodesulfovibrionales</taxon>
        <taxon>Thermodesulfovibrionaceae</taxon>
        <taxon>Thermodesulfovibrio</taxon>
    </lineage>
</organism>
<name>A0A7C4ELV0_9BACT</name>
<dbReference type="GO" id="GO:0008764">
    <property type="term" value="F:UDP-N-acetylmuramoylalanine-D-glutamate ligase activity"/>
    <property type="evidence" value="ECO:0007669"/>
    <property type="project" value="UniProtKB-UniRule"/>
</dbReference>
<dbReference type="InterPro" id="IPR004101">
    <property type="entry name" value="Mur_ligase_C"/>
</dbReference>
<dbReference type="AlphaFoldDB" id="A0A7C4ELV0"/>
<evidence type="ECO:0000259" key="10">
    <source>
        <dbReference type="Pfam" id="PF08245"/>
    </source>
</evidence>
<evidence type="ECO:0000256" key="4">
    <source>
        <dbReference type="ARBA" id="ARBA00022598"/>
    </source>
</evidence>
<dbReference type="Gene3D" id="3.40.1190.10">
    <property type="entry name" value="Mur-like, catalytic domain"/>
    <property type="match status" value="1"/>
</dbReference>
<keyword evidence="7 8" id="KW-0131">Cell cycle</keyword>
<dbReference type="Gene3D" id="3.40.50.720">
    <property type="entry name" value="NAD(P)-binding Rossmann-like Domain"/>
    <property type="match status" value="1"/>
</dbReference>
<comment type="function">
    <text evidence="7 8">Cell wall formation. Catalyzes the addition of glutamate to the nucleotide precursor UDP-N-acetylmuramoyl-L-alanine (UMA).</text>
</comment>
<keyword evidence="7 8" id="KW-0133">Cell shape</keyword>
<dbReference type="GO" id="GO:0071555">
    <property type="term" value="P:cell wall organization"/>
    <property type="evidence" value="ECO:0007669"/>
    <property type="project" value="UniProtKB-KW"/>
</dbReference>
<keyword evidence="6 7" id="KW-0067">ATP-binding</keyword>
<feature type="binding site" evidence="7">
    <location>
        <begin position="128"/>
        <end position="134"/>
    </location>
    <ligand>
        <name>ATP</name>
        <dbReference type="ChEBI" id="CHEBI:30616"/>
    </ligand>
</feature>
<dbReference type="SUPFAM" id="SSF53623">
    <property type="entry name" value="MurD-like peptide ligases, catalytic domain"/>
    <property type="match status" value="1"/>
</dbReference>
<evidence type="ECO:0000259" key="9">
    <source>
        <dbReference type="Pfam" id="PF02875"/>
    </source>
</evidence>
<dbReference type="GO" id="GO:0005737">
    <property type="term" value="C:cytoplasm"/>
    <property type="evidence" value="ECO:0007669"/>
    <property type="project" value="UniProtKB-SubCell"/>
</dbReference>
<keyword evidence="4 7" id="KW-0436">Ligase</keyword>
<comment type="catalytic activity">
    <reaction evidence="7 8">
        <text>UDP-N-acetyl-alpha-D-muramoyl-L-alanine + D-glutamate + ATP = UDP-N-acetyl-alpha-D-muramoyl-L-alanyl-D-glutamate + ADP + phosphate + H(+)</text>
        <dbReference type="Rhea" id="RHEA:16429"/>
        <dbReference type="ChEBI" id="CHEBI:15378"/>
        <dbReference type="ChEBI" id="CHEBI:29986"/>
        <dbReference type="ChEBI" id="CHEBI:30616"/>
        <dbReference type="ChEBI" id="CHEBI:43474"/>
        <dbReference type="ChEBI" id="CHEBI:83898"/>
        <dbReference type="ChEBI" id="CHEBI:83900"/>
        <dbReference type="ChEBI" id="CHEBI:456216"/>
        <dbReference type="EC" id="6.3.2.9"/>
    </reaction>
</comment>
<dbReference type="HAMAP" id="MF_00639">
    <property type="entry name" value="MurD"/>
    <property type="match status" value="1"/>
</dbReference>
<dbReference type="GO" id="GO:0005524">
    <property type="term" value="F:ATP binding"/>
    <property type="evidence" value="ECO:0007669"/>
    <property type="project" value="UniProtKB-UniRule"/>
</dbReference>
<comment type="caution">
    <text evidence="11">The sequence shown here is derived from an EMBL/GenBank/DDBJ whole genome shotgun (WGS) entry which is preliminary data.</text>
</comment>
<accession>A0A7C4ELV0</accession>
<evidence type="ECO:0000256" key="2">
    <source>
        <dbReference type="ARBA" id="ARBA00004752"/>
    </source>
</evidence>
<evidence type="ECO:0000256" key="7">
    <source>
        <dbReference type="HAMAP-Rule" id="MF_00639"/>
    </source>
</evidence>
<dbReference type="PANTHER" id="PTHR43692:SF1">
    <property type="entry name" value="UDP-N-ACETYLMURAMOYLALANINE--D-GLUTAMATE LIGASE"/>
    <property type="match status" value="1"/>
</dbReference>
<dbReference type="Pfam" id="PF02875">
    <property type="entry name" value="Mur_ligase_C"/>
    <property type="match status" value="1"/>
</dbReference>
<feature type="domain" description="Mur ligase central" evidence="10">
    <location>
        <begin position="126"/>
        <end position="324"/>
    </location>
</feature>
<dbReference type="InterPro" id="IPR005762">
    <property type="entry name" value="MurD"/>
</dbReference>
<gene>
    <name evidence="7 11" type="primary">murD</name>
    <name evidence="11" type="ORF">ENV75_02070</name>
</gene>
<dbReference type="GO" id="GO:0008360">
    <property type="term" value="P:regulation of cell shape"/>
    <property type="evidence" value="ECO:0007669"/>
    <property type="project" value="UniProtKB-KW"/>
</dbReference>
<keyword evidence="3 7" id="KW-0963">Cytoplasm</keyword>
<dbReference type="InterPro" id="IPR036615">
    <property type="entry name" value="Mur_ligase_C_dom_sf"/>
</dbReference>
<dbReference type="PANTHER" id="PTHR43692">
    <property type="entry name" value="UDP-N-ACETYLMURAMOYLALANINE--D-GLUTAMATE LIGASE"/>
    <property type="match status" value="1"/>
</dbReference>
<dbReference type="GO" id="GO:0009252">
    <property type="term" value="P:peptidoglycan biosynthetic process"/>
    <property type="evidence" value="ECO:0007669"/>
    <property type="project" value="UniProtKB-UniRule"/>
</dbReference>
<proteinExistence type="inferred from homology"/>
<keyword evidence="7 8" id="KW-0573">Peptidoglycan synthesis</keyword>
<dbReference type="SUPFAM" id="SSF51984">
    <property type="entry name" value="MurCD N-terminal domain"/>
    <property type="match status" value="1"/>
</dbReference>
<dbReference type="Pfam" id="PF21799">
    <property type="entry name" value="MurD-like_N"/>
    <property type="match status" value="1"/>
</dbReference>
<dbReference type="InterPro" id="IPR036565">
    <property type="entry name" value="Mur-like_cat_sf"/>
</dbReference>
<evidence type="ECO:0000256" key="1">
    <source>
        <dbReference type="ARBA" id="ARBA00004496"/>
    </source>
</evidence>
<dbReference type="UniPathway" id="UPA00219"/>
<evidence type="ECO:0000256" key="3">
    <source>
        <dbReference type="ARBA" id="ARBA00022490"/>
    </source>
</evidence>
<comment type="similarity">
    <text evidence="7">Belongs to the MurCDEF family.</text>
</comment>
<dbReference type="SUPFAM" id="SSF53244">
    <property type="entry name" value="MurD-like peptide ligases, peptide-binding domain"/>
    <property type="match status" value="1"/>
</dbReference>